<sequence length="158" mass="16896">MCVRTPTSRKASPLRATCPRAQLSAFDETSLFTSSTTRTTPCAAVCGLAALIANSISSHRMSLASSGSVDHFAQLGPPPQIRDSSCRDSVTRDDLCSRIGSVMPLVQSSWGRPPSAKQPYNKSLSYATLPKADCSNSRRQSTGRSKGSLASITERIWS</sequence>
<name>A0ABP0TAN2_9BRYO</name>
<evidence type="ECO:0000313" key="3">
    <source>
        <dbReference type="Proteomes" id="UP001497512"/>
    </source>
</evidence>
<gene>
    <name evidence="2" type="ORF">CSSPTR1EN2_LOCUS1237</name>
</gene>
<accession>A0ABP0TAN2</accession>
<organism evidence="2 3">
    <name type="scientific">Sphagnum troendelagicum</name>
    <dbReference type="NCBI Taxonomy" id="128251"/>
    <lineage>
        <taxon>Eukaryota</taxon>
        <taxon>Viridiplantae</taxon>
        <taxon>Streptophyta</taxon>
        <taxon>Embryophyta</taxon>
        <taxon>Bryophyta</taxon>
        <taxon>Sphagnophytina</taxon>
        <taxon>Sphagnopsida</taxon>
        <taxon>Sphagnales</taxon>
        <taxon>Sphagnaceae</taxon>
        <taxon>Sphagnum</taxon>
    </lineage>
</organism>
<evidence type="ECO:0000256" key="1">
    <source>
        <dbReference type="SAM" id="MobiDB-lite"/>
    </source>
</evidence>
<keyword evidence="3" id="KW-1185">Reference proteome</keyword>
<feature type="region of interest" description="Disordered" evidence="1">
    <location>
        <begin position="132"/>
        <end position="158"/>
    </location>
</feature>
<evidence type="ECO:0000313" key="2">
    <source>
        <dbReference type="EMBL" id="CAK9191131.1"/>
    </source>
</evidence>
<proteinExistence type="predicted"/>
<dbReference type="EMBL" id="OZ019893">
    <property type="protein sequence ID" value="CAK9191131.1"/>
    <property type="molecule type" value="Genomic_DNA"/>
</dbReference>
<dbReference type="Proteomes" id="UP001497512">
    <property type="component" value="Chromosome 1"/>
</dbReference>
<feature type="compositionally biased region" description="Polar residues" evidence="1">
    <location>
        <begin position="134"/>
        <end position="151"/>
    </location>
</feature>
<reference evidence="2 3" key="1">
    <citation type="submission" date="2024-02" db="EMBL/GenBank/DDBJ databases">
        <authorList>
            <consortium name="ELIXIR-Norway"/>
            <consortium name="Elixir Norway"/>
        </authorList>
    </citation>
    <scope>NUCLEOTIDE SEQUENCE [LARGE SCALE GENOMIC DNA]</scope>
</reference>
<protein>
    <submittedName>
        <fullName evidence="2">Uncharacterized protein</fullName>
    </submittedName>
</protein>